<evidence type="ECO:0000256" key="9">
    <source>
        <dbReference type="ARBA" id="ARBA00023027"/>
    </source>
</evidence>
<protein>
    <submittedName>
        <fullName evidence="11">Ethylbenzene dioxygenase alpha subunit</fullName>
    </submittedName>
</protein>
<dbReference type="RefSeq" id="WP_110019214.1">
    <property type="nucleotide sequence ID" value="NZ_QGTJ01000008.1"/>
</dbReference>
<dbReference type="Gene3D" id="3.90.380.10">
    <property type="entry name" value="Naphthalene 1,2-dioxygenase Alpha Subunit, Chain A, domain 1"/>
    <property type="match status" value="1"/>
</dbReference>
<dbReference type="GO" id="GO:0051213">
    <property type="term" value="F:dioxygenase activity"/>
    <property type="evidence" value="ECO:0007669"/>
    <property type="project" value="UniProtKB-KW"/>
</dbReference>
<keyword evidence="7" id="KW-0408">Iron</keyword>
<evidence type="ECO:0000256" key="2">
    <source>
        <dbReference type="ARBA" id="ARBA00022714"/>
    </source>
</evidence>
<dbReference type="GO" id="GO:0051537">
    <property type="term" value="F:2 iron, 2 sulfur cluster binding"/>
    <property type="evidence" value="ECO:0007669"/>
    <property type="project" value="UniProtKB-KW"/>
</dbReference>
<dbReference type="Proteomes" id="UP000246569">
    <property type="component" value="Unassembled WGS sequence"/>
</dbReference>
<dbReference type="Pfam" id="PF00355">
    <property type="entry name" value="Rieske"/>
    <property type="match status" value="1"/>
</dbReference>
<dbReference type="InterPro" id="IPR015881">
    <property type="entry name" value="ARHD_Rieske_2Fe_2S"/>
</dbReference>
<keyword evidence="4" id="KW-0058">Aromatic hydrocarbons catabolism</keyword>
<dbReference type="SUPFAM" id="SSF55961">
    <property type="entry name" value="Bet v1-like"/>
    <property type="match status" value="1"/>
</dbReference>
<keyword evidence="6" id="KW-0560">Oxidoreductase</keyword>
<evidence type="ECO:0000313" key="11">
    <source>
        <dbReference type="EMBL" id="PWV60103.1"/>
    </source>
</evidence>
<dbReference type="SUPFAM" id="SSF50022">
    <property type="entry name" value="ISP domain"/>
    <property type="match status" value="1"/>
</dbReference>
<dbReference type="InterPro" id="IPR017941">
    <property type="entry name" value="Rieske_2Fe-2S"/>
</dbReference>
<evidence type="ECO:0000256" key="3">
    <source>
        <dbReference type="ARBA" id="ARBA00022723"/>
    </source>
</evidence>
<evidence type="ECO:0000313" key="12">
    <source>
        <dbReference type="Proteomes" id="UP000246569"/>
    </source>
</evidence>
<reference evidence="11 12" key="1">
    <citation type="submission" date="2018-05" db="EMBL/GenBank/DDBJ databases">
        <title>Genomic Encyclopedia of Type Strains, Phase IV (KMG-IV): sequencing the most valuable type-strain genomes for metagenomic binning, comparative biology and taxonomic classification.</title>
        <authorList>
            <person name="Goeker M."/>
        </authorList>
    </citation>
    <scope>NUCLEOTIDE SEQUENCE [LARGE SCALE GENOMIC DNA]</scope>
    <source>
        <strain evidence="11 12">DSM 23606</strain>
    </source>
</reference>
<dbReference type="InterPro" id="IPR043266">
    <property type="entry name" value="RHO_NdoB-like_C"/>
</dbReference>
<dbReference type="PRINTS" id="PR00090">
    <property type="entry name" value="RNGDIOXGNASE"/>
</dbReference>
<evidence type="ECO:0000256" key="4">
    <source>
        <dbReference type="ARBA" id="ARBA00022797"/>
    </source>
</evidence>
<comment type="caution">
    <text evidence="11">The sequence shown here is derived from an EMBL/GenBank/DDBJ whole genome shotgun (WGS) entry which is preliminary data.</text>
</comment>
<name>A0A317MSB7_9GAMM</name>
<dbReference type="CDD" id="cd03469">
    <property type="entry name" value="Rieske_RO_Alpha_N"/>
    <property type="match status" value="1"/>
</dbReference>
<evidence type="ECO:0000256" key="7">
    <source>
        <dbReference type="ARBA" id="ARBA00023004"/>
    </source>
</evidence>
<dbReference type="InterPro" id="IPR036922">
    <property type="entry name" value="Rieske_2Fe-2S_sf"/>
</dbReference>
<proteinExistence type="inferred from homology"/>
<keyword evidence="5 11" id="KW-0223">Dioxygenase</keyword>
<evidence type="ECO:0000256" key="5">
    <source>
        <dbReference type="ARBA" id="ARBA00022964"/>
    </source>
</evidence>
<dbReference type="PANTHER" id="PTHR43756:SF1">
    <property type="entry name" value="3-PHENYLPROPIONATE_CINNAMIC ACID DIOXYGENASE SUBUNIT ALPHA"/>
    <property type="match status" value="1"/>
</dbReference>
<organism evidence="11 12">
    <name type="scientific">Plasticicumulans acidivorans</name>
    <dbReference type="NCBI Taxonomy" id="886464"/>
    <lineage>
        <taxon>Bacteria</taxon>
        <taxon>Pseudomonadati</taxon>
        <taxon>Pseudomonadota</taxon>
        <taxon>Gammaproteobacteria</taxon>
        <taxon>Candidatus Competibacteraceae</taxon>
        <taxon>Plasticicumulans</taxon>
    </lineage>
</organism>
<dbReference type="OrthoDB" id="9769355at2"/>
<dbReference type="InterPro" id="IPR001663">
    <property type="entry name" value="Rng_hydr_dOase-A"/>
</dbReference>
<gene>
    <name evidence="11" type="ORF">C7443_10832</name>
</gene>
<dbReference type="Pfam" id="PF00848">
    <property type="entry name" value="Ring_hydroxyl_A"/>
    <property type="match status" value="1"/>
</dbReference>
<evidence type="ECO:0000259" key="10">
    <source>
        <dbReference type="PROSITE" id="PS51296"/>
    </source>
</evidence>
<keyword evidence="8" id="KW-0411">Iron-sulfur</keyword>
<dbReference type="PROSITE" id="PS00570">
    <property type="entry name" value="RING_HYDROXYL_ALPHA"/>
    <property type="match status" value="1"/>
</dbReference>
<dbReference type="PROSITE" id="PS51296">
    <property type="entry name" value="RIESKE"/>
    <property type="match status" value="1"/>
</dbReference>
<evidence type="ECO:0000256" key="6">
    <source>
        <dbReference type="ARBA" id="ARBA00023002"/>
    </source>
</evidence>
<keyword evidence="9" id="KW-0520">NAD</keyword>
<keyword evidence="12" id="KW-1185">Reference proteome</keyword>
<evidence type="ECO:0000256" key="1">
    <source>
        <dbReference type="ARBA" id="ARBA00008751"/>
    </source>
</evidence>
<dbReference type="EMBL" id="QGTJ01000008">
    <property type="protein sequence ID" value="PWV60103.1"/>
    <property type="molecule type" value="Genomic_DNA"/>
</dbReference>
<feature type="domain" description="Rieske" evidence="10">
    <location>
        <begin position="58"/>
        <end position="168"/>
    </location>
</feature>
<evidence type="ECO:0000256" key="8">
    <source>
        <dbReference type="ARBA" id="ARBA00023014"/>
    </source>
</evidence>
<dbReference type="GO" id="GO:0005506">
    <property type="term" value="F:iron ion binding"/>
    <property type="evidence" value="ECO:0007669"/>
    <property type="project" value="InterPro"/>
</dbReference>
<comment type="similarity">
    <text evidence="1">Belongs to the bacterial ring-hydroxylating dioxygenase alpha subunit family.</text>
</comment>
<keyword evidence="2" id="KW-0001">2Fe-2S</keyword>
<dbReference type="CDD" id="cd08881">
    <property type="entry name" value="RHO_alpha_C_NDO-like"/>
    <property type="match status" value="1"/>
</dbReference>
<accession>A0A317MSB7</accession>
<dbReference type="Gene3D" id="2.102.10.10">
    <property type="entry name" value="Rieske [2Fe-2S] iron-sulphur domain"/>
    <property type="match status" value="1"/>
</dbReference>
<dbReference type="InterPro" id="IPR015879">
    <property type="entry name" value="Ring_hydroxy_dOase_asu_C_dom"/>
</dbReference>
<dbReference type="AlphaFoldDB" id="A0A317MSB7"/>
<dbReference type="PANTHER" id="PTHR43756">
    <property type="entry name" value="CHOLINE MONOOXYGENASE, CHLOROPLASTIC"/>
    <property type="match status" value="1"/>
</dbReference>
<keyword evidence="3" id="KW-0479">Metal-binding</keyword>
<sequence>MCNANDTQPRLKRRPVGRSVEHLEQLMDLEHGRMSRDVFWDRDIYEQELERIFARCWLFVAHESQIPKAGDYVSTYMGEDNVLIVRQKDGSVRGFLNTCPHRGNKVCFADLGNARQFVCNYHGWAFGIDGALKGMHASSAYEESGLDKSAHGLHPVAQIDSYRGLIFATLDPQAPSLAEYLGDFRYYLDAIFDMDEGGTEFIGGCVKSVIQCNWKFASENFVGDILHAGWTHDSGAKAMVGGPVAEVHKFPEQSYHVNFNGHGWEFNQDIVGNAATLGDKEIMKYLYVLQPKVAERLGELRSKMIGAISSCTLFPNSSFLPGQNTFRTWHPRGPGAIELHTWTFVNRNAPQAVKDAWRKGTMMTFSPSGVFEMDDGENWEYSTRTNSGFVTRQQDLYLGLGHETRLTDTGLPGNVYRGQINEANQRAFYQRWFDLMEAPSWGCVPQRDVATMEVKA</sequence>